<dbReference type="EMBL" id="BRXY01000385">
    <property type="protein sequence ID" value="GMH91400.1"/>
    <property type="molecule type" value="Genomic_DNA"/>
</dbReference>
<name>A0A9W7EVA1_9STRA</name>
<dbReference type="OrthoDB" id="5135119at2759"/>
<dbReference type="InterPro" id="IPR017850">
    <property type="entry name" value="Alkaline_phosphatase_core_sf"/>
</dbReference>
<sequence>MDPNDPNSVDIPMTWNAVYEQSDPCHSTSCSVFGFNDKNEANNEPYMRGFLKSYSQVTSDEYAPSLLDSFRSSHVPALANLSMEYAVFDGYFASVPGPTMVNRAYCAAGISSGMAENNWDRIAGWIRRQDYVYSAS</sequence>
<dbReference type="PANTHER" id="PTHR31956">
    <property type="entry name" value="NON-SPECIFIC PHOSPHOLIPASE C4-RELATED"/>
    <property type="match status" value="1"/>
</dbReference>
<protein>
    <submittedName>
        <fullName evidence="2">Uncharacterized protein</fullName>
    </submittedName>
</protein>
<dbReference type="GO" id="GO:0042578">
    <property type="term" value="F:phosphoric ester hydrolase activity"/>
    <property type="evidence" value="ECO:0007669"/>
    <property type="project" value="UniProtKB-ARBA"/>
</dbReference>
<gene>
    <name evidence="2" type="ORF">TrST_g6958</name>
</gene>
<organism evidence="2 3">
    <name type="scientific">Triparma strigata</name>
    <dbReference type="NCBI Taxonomy" id="1606541"/>
    <lineage>
        <taxon>Eukaryota</taxon>
        <taxon>Sar</taxon>
        <taxon>Stramenopiles</taxon>
        <taxon>Ochrophyta</taxon>
        <taxon>Bolidophyceae</taxon>
        <taxon>Parmales</taxon>
        <taxon>Triparmaceae</taxon>
        <taxon>Triparma</taxon>
    </lineage>
</organism>
<evidence type="ECO:0000256" key="1">
    <source>
        <dbReference type="ARBA" id="ARBA00022801"/>
    </source>
</evidence>
<dbReference type="Pfam" id="PF04185">
    <property type="entry name" value="Phosphoesterase"/>
    <property type="match status" value="1"/>
</dbReference>
<comment type="caution">
    <text evidence="2">The sequence shown here is derived from an EMBL/GenBank/DDBJ whole genome shotgun (WGS) entry which is preliminary data.</text>
</comment>
<dbReference type="InterPro" id="IPR007312">
    <property type="entry name" value="Phosphoesterase"/>
</dbReference>
<proteinExistence type="predicted"/>
<accession>A0A9W7EVA1</accession>
<dbReference type="PANTHER" id="PTHR31956:SF1">
    <property type="entry name" value="NON-SPECIFIC PHOSPHOLIPASE C1"/>
    <property type="match status" value="1"/>
</dbReference>
<dbReference type="Gene3D" id="3.40.720.10">
    <property type="entry name" value="Alkaline Phosphatase, subunit A"/>
    <property type="match status" value="1"/>
</dbReference>
<dbReference type="GO" id="GO:0009395">
    <property type="term" value="P:phospholipid catabolic process"/>
    <property type="evidence" value="ECO:0007669"/>
    <property type="project" value="TreeGrafter"/>
</dbReference>
<reference evidence="3" key="1">
    <citation type="journal article" date="2023" name="Commun. Biol.">
        <title>Genome analysis of Parmales, the sister group of diatoms, reveals the evolutionary specialization of diatoms from phago-mixotrophs to photoautotrophs.</title>
        <authorList>
            <person name="Ban H."/>
            <person name="Sato S."/>
            <person name="Yoshikawa S."/>
            <person name="Yamada K."/>
            <person name="Nakamura Y."/>
            <person name="Ichinomiya M."/>
            <person name="Sato N."/>
            <person name="Blanc-Mathieu R."/>
            <person name="Endo H."/>
            <person name="Kuwata A."/>
            <person name="Ogata H."/>
        </authorList>
    </citation>
    <scope>NUCLEOTIDE SEQUENCE [LARGE SCALE GENOMIC DNA]</scope>
    <source>
        <strain evidence="3">NIES 3701</strain>
    </source>
</reference>
<evidence type="ECO:0000313" key="2">
    <source>
        <dbReference type="EMBL" id="GMH91400.1"/>
    </source>
</evidence>
<evidence type="ECO:0000313" key="3">
    <source>
        <dbReference type="Proteomes" id="UP001165085"/>
    </source>
</evidence>
<keyword evidence="3" id="KW-1185">Reference proteome</keyword>
<keyword evidence="1" id="KW-0378">Hydrolase</keyword>
<dbReference type="AlphaFoldDB" id="A0A9W7EVA1"/>
<dbReference type="Proteomes" id="UP001165085">
    <property type="component" value="Unassembled WGS sequence"/>
</dbReference>